<dbReference type="GO" id="GO:0004325">
    <property type="term" value="F:ferrochelatase activity"/>
    <property type="evidence" value="ECO:0007669"/>
    <property type="project" value="InterPro"/>
</dbReference>
<dbReference type="Gene3D" id="1.10.8.610">
    <property type="entry name" value="SirC, precorrin-2 dehydrogenase, C-terminal helical domain-like"/>
    <property type="match status" value="1"/>
</dbReference>
<gene>
    <name evidence="7" type="ORF">CH364_04770</name>
</gene>
<dbReference type="GO" id="GO:0043115">
    <property type="term" value="F:precorrin-2 dehydrogenase activity"/>
    <property type="evidence" value="ECO:0007669"/>
    <property type="project" value="UniProtKB-EC"/>
</dbReference>
<dbReference type="OrthoDB" id="9773765at2"/>
<sequence>MKLKKYPIFLNLENKNILIVGGGNACLEKLTGLEFTGAYIHVIAIEFSDEVKTFLTKYPSIKVEKRAVQEEDLNNRDIIFLGTSDPNTNQKFRAIAKGKGIWVNSVDDPKNCDFYSSSTVNVGPIQFAISTDGKFAGVSSTLRKLFEEILPEEDHEFMETVFEMRRKLKEILPDPEERRLALKEIIQNLNSKYFHKP</sequence>
<comment type="catalytic activity">
    <reaction evidence="6">
        <text>precorrin-2 + NAD(+) = sirohydrochlorin + NADH + 2 H(+)</text>
        <dbReference type="Rhea" id="RHEA:15613"/>
        <dbReference type="ChEBI" id="CHEBI:15378"/>
        <dbReference type="ChEBI" id="CHEBI:57540"/>
        <dbReference type="ChEBI" id="CHEBI:57945"/>
        <dbReference type="ChEBI" id="CHEBI:58351"/>
        <dbReference type="ChEBI" id="CHEBI:58827"/>
        <dbReference type="EC" id="1.3.1.76"/>
    </reaction>
</comment>
<dbReference type="RefSeq" id="WP_100742429.1">
    <property type="nucleotide sequence ID" value="NZ_NPDW01000001.1"/>
</dbReference>
<dbReference type="NCBIfam" id="TIGR01470">
    <property type="entry name" value="cysG_Nterm"/>
    <property type="match status" value="1"/>
</dbReference>
<reference evidence="7 8" key="1">
    <citation type="submission" date="2017-07" db="EMBL/GenBank/DDBJ databases">
        <title>Leptospira spp. isolated from tropical soils.</title>
        <authorList>
            <person name="Thibeaux R."/>
            <person name="Iraola G."/>
            <person name="Ferres I."/>
            <person name="Bierque E."/>
            <person name="Girault D."/>
            <person name="Soupe-Gilbert M.-E."/>
            <person name="Picardeau M."/>
            <person name="Goarant C."/>
        </authorList>
    </citation>
    <scope>NUCLEOTIDE SEQUENCE [LARGE SCALE GENOMIC DNA]</scope>
    <source>
        <strain evidence="7 8">FH2-B-A1</strain>
    </source>
</reference>
<keyword evidence="3" id="KW-0560">Oxidoreductase</keyword>
<name>A0A2N0AMJ8_9LEPT</name>
<evidence type="ECO:0000256" key="1">
    <source>
        <dbReference type="ARBA" id="ARBA00005010"/>
    </source>
</evidence>
<dbReference type="PANTHER" id="PTHR35330:SF1">
    <property type="entry name" value="SIROHEME BIOSYNTHESIS PROTEIN MET8"/>
    <property type="match status" value="1"/>
</dbReference>
<proteinExistence type="predicted"/>
<dbReference type="Proteomes" id="UP000232145">
    <property type="component" value="Unassembled WGS sequence"/>
</dbReference>
<dbReference type="Pfam" id="PF13241">
    <property type="entry name" value="NAD_binding_7"/>
    <property type="match status" value="1"/>
</dbReference>
<keyword evidence="8" id="KW-1185">Reference proteome</keyword>
<dbReference type="Gene3D" id="3.40.50.720">
    <property type="entry name" value="NAD(P)-binding Rossmann-like Domain"/>
    <property type="match status" value="1"/>
</dbReference>
<comment type="caution">
    <text evidence="7">The sequence shown here is derived from an EMBL/GenBank/DDBJ whole genome shotgun (WGS) entry which is preliminary data.</text>
</comment>
<dbReference type="InterPro" id="IPR042518">
    <property type="entry name" value="SirC_C"/>
</dbReference>
<dbReference type="InterPro" id="IPR036291">
    <property type="entry name" value="NAD(P)-bd_dom_sf"/>
</dbReference>
<evidence type="ECO:0000256" key="2">
    <source>
        <dbReference type="ARBA" id="ARBA00012400"/>
    </source>
</evidence>
<evidence type="ECO:0000256" key="3">
    <source>
        <dbReference type="ARBA" id="ARBA00023002"/>
    </source>
</evidence>
<keyword evidence="4" id="KW-0520">NAD</keyword>
<evidence type="ECO:0000256" key="5">
    <source>
        <dbReference type="ARBA" id="ARBA00023244"/>
    </source>
</evidence>
<keyword evidence="5" id="KW-0627">Porphyrin biosynthesis</keyword>
<protein>
    <recommendedName>
        <fullName evidence="2">precorrin-2 dehydrogenase</fullName>
        <ecNumber evidence="2">1.3.1.76</ecNumber>
    </recommendedName>
</protein>
<evidence type="ECO:0000256" key="4">
    <source>
        <dbReference type="ARBA" id="ARBA00023027"/>
    </source>
</evidence>
<comment type="pathway">
    <text evidence="1">Porphyrin-containing compound metabolism; siroheme biosynthesis; sirohydrochlorin from precorrin-2: step 1/1.</text>
</comment>
<evidence type="ECO:0000313" key="8">
    <source>
        <dbReference type="Proteomes" id="UP000232145"/>
    </source>
</evidence>
<evidence type="ECO:0000313" key="7">
    <source>
        <dbReference type="EMBL" id="PJZ85533.1"/>
    </source>
</evidence>
<organism evidence="7 8">
    <name type="scientific">Leptospira harrisiae</name>
    <dbReference type="NCBI Taxonomy" id="2023189"/>
    <lineage>
        <taxon>Bacteria</taxon>
        <taxon>Pseudomonadati</taxon>
        <taxon>Spirochaetota</taxon>
        <taxon>Spirochaetia</taxon>
        <taxon>Leptospirales</taxon>
        <taxon>Leptospiraceae</taxon>
        <taxon>Leptospira</taxon>
    </lineage>
</organism>
<dbReference type="GO" id="GO:0019354">
    <property type="term" value="P:siroheme biosynthetic process"/>
    <property type="evidence" value="ECO:0007669"/>
    <property type="project" value="UniProtKB-UniPathway"/>
</dbReference>
<dbReference type="EC" id="1.3.1.76" evidence="2"/>
<dbReference type="SUPFAM" id="SSF51735">
    <property type="entry name" value="NAD(P)-binding Rossmann-fold domains"/>
    <property type="match status" value="1"/>
</dbReference>
<dbReference type="UniPathway" id="UPA00262">
    <property type="reaction ID" value="UER00222"/>
</dbReference>
<dbReference type="InterPro" id="IPR006367">
    <property type="entry name" value="Sirohaem_synthase_N"/>
</dbReference>
<dbReference type="EMBL" id="NPDX01000001">
    <property type="protein sequence ID" value="PJZ85533.1"/>
    <property type="molecule type" value="Genomic_DNA"/>
</dbReference>
<evidence type="ECO:0000256" key="6">
    <source>
        <dbReference type="ARBA" id="ARBA00047561"/>
    </source>
</evidence>
<accession>A0A2N0AMJ8</accession>
<dbReference type="PANTHER" id="PTHR35330">
    <property type="entry name" value="SIROHEME BIOSYNTHESIS PROTEIN MET8"/>
    <property type="match status" value="1"/>
</dbReference>
<dbReference type="InterPro" id="IPR028161">
    <property type="entry name" value="Met8-like"/>
</dbReference>
<dbReference type="AlphaFoldDB" id="A0A2N0AMJ8"/>
<dbReference type="SUPFAM" id="SSF75615">
    <property type="entry name" value="Siroheme synthase middle domains-like"/>
    <property type="match status" value="1"/>
</dbReference>